<evidence type="ECO:0000256" key="8">
    <source>
        <dbReference type="PROSITE-ProRule" id="PRU00023"/>
    </source>
</evidence>
<dbReference type="PANTHER" id="PTHR47143:SF1">
    <property type="entry name" value="ION_TRANS DOMAIN-CONTAINING PROTEIN"/>
    <property type="match status" value="1"/>
</dbReference>
<keyword evidence="9" id="KW-1133">Transmembrane helix</keyword>
<keyword evidence="9" id="KW-0812">Transmembrane</keyword>
<evidence type="ECO:0000256" key="3">
    <source>
        <dbReference type="ARBA" id="ARBA00022737"/>
    </source>
</evidence>
<evidence type="ECO:0000256" key="2">
    <source>
        <dbReference type="ARBA" id="ARBA00022606"/>
    </source>
</evidence>
<keyword evidence="9" id="KW-0472">Membrane</keyword>
<dbReference type="GO" id="GO:0034220">
    <property type="term" value="P:monoatomic ion transmembrane transport"/>
    <property type="evidence" value="ECO:0007669"/>
    <property type="project" value="UniProtKB-KW"/>
</dbReference>
<dbReference type="SUPFAM" id="SSF48403">
    <property type="entry name" value="Ankyrin repeat"/>
    <property type="match status" value="1"/>
</dbReference>
<dbReference type="InterPro" id="IPR036770">
    <property type="entry name" value="Ankyrin_rpt-contain_sf"/>
</dbReference>
<dbReference type="InterPro" id="IPR002110">
    <property type="entry name" value="Ankyrin_rpt"/>
</dbReference>
<feature type="transmembrane region" description="Helical" evidence="9">
    <location>
        <begin position="385"/>
        <end position="404"/>
    </location>
</feature>
<keyword evidence="10" id="KW-0675">Receptor</keyword>
<proteinExistence type="predicted"/>
<keyword evidence="5" id="KW-0406">Ion transport</keyword>
<keyword evidence="11" id="KW-1185">Reference proteome</keyword>
<reference evidence="10 11" key="1">
    <citation type="journal article" date="2014" name="Nat. Commun.">
        <title>Molecular traces of alternative social organization in a termite genome.</title>
        <authorList>
            <person name="Terrapon N."/>
            <person name="Li C."/>
            <person name="Robertson H.M."/>
            <person name="Ji L."/>
            <person name="Meng X."/>
            <person name="Booth W."/>
            <person name="Chen Z."/>
            <person name="Childers C.P."/>
            <person name="Glastad K.M."/>
            <person name="Gokhale K."/>
            <person name="Gowin J."/>
            <person name="Gronenberg W."/>
            <person name="Hermansen R.A."/>
            <person name="Hu H."/>
            <person name="Hunt B.G."/>
            <person name="Huylmans A.K."/>
            <person name="Khalil S.M."/>
            <person name="Mitchell R.D."/>
            <person name="Munoz-Torres M.C."/>
            <person name="Mustard J.A."/>
            <person name="Pan H."/>
            <person name="Reese J.T."/>
            <person name="Scharf M.E."/>
            <person name="Sun F."/>
            <person name="Vogel H."/>
            <person name="Xiao J."/>
            <person name="Yang W."/>
            <person name="Yang Z."/>
            <person name="Yang Z."/>
            <person name="Zhou J."/>
            <person name="Zhu J."/>
            <person name="Brent C.S."/>
            <person name="Elsik C.G."/>
            <person name="Goodisman M.A."/>
            <person name="Liberles D.A."/>
            <person name="Roe R.M."/>
            <person name="Vargo E.L."/>
            <person name="Vilcinskas A."/>
            <person name="Wang J."/>
            <person name="Bornberg-Bauer E."/>
            <person name="Korb J."/>
            <person name="Zhang G."/>
            <person name="Liebig J."/>
        </authorList>
    </citation>
    <scope>NUCLEOTIDE SEQUENCE [LARGE SCALE GENOMIC DNA]</scope>
    <source>
        <tissue evidence="10">Whole organism</tissue>
    </source>
</reference>
<feature type="transmembrane region" description="Helical" evidence="9">
    <location>
        <begin position="524"/>
        <end position="550"/>
    </location>
</feature>
<keyword evidence="7" id="KW-0407">Ion channel</keyword>
<feature type="transmembrane region" description="Helical" evidence="9">
    <location>
        <begin position="326"/>
        <end position="346"/>
    </location>
</feature>
<feature type="repeat" description="ANK" evidence="8">
    <location>
        <begin position="202"/>
        <end position="234"/>
    </location>
</feature>
<dbReference type="SMART" id="SM00248">
    <property type="entry name" value="ANK"/>
    <property type="match status" value="5"/>
</dbReference>
<dbReference type="EMBL" id="KK852936">
    <property type="protein sequence ID" value="KDR13594.1"/>
    <property type="molecule type" value="Genomic_DNA"/>
</dbReference>
<dbReference type="PROSITE" id="PS50297">
    <property type="entry name" value="ANK_REP_REGION"/>
    <property type="match status" value="4"/>
</dbReference>
<keyword evidence="6" id="KW-0325">Glycoprotein</keyword>
<keyword evidence="1" id="KW-0813">Transport</keyword>
<evidence type="ECO:0000313" key="10">
    <source>
        <dbReference type="EMBL" id="KDR13594.1"/>
    </source>
</evidence>
<evidence type="ECO:0000256" key="1">
    <source>
        <dbReference type="ARBA" id="ARBA00022448"/>
    </source>
</evidence>
<dbReference type="eggNOG" id="KOG0510">
    <property type="taxonomic scope" value="Eukaryota"/>
</dbReference>
<dbReference type="InterPro" id="IPR052076">
    <property type="entry name" value="TRP_cation_channel"/>
</dbReference>
<dbReference type="Proteomes" id="UP000027135">
    <property type="component" value="Unassembled WGS sequence"/>
</dbReference>
<dbReference type="PROSITE" id="PS50088">
    <property type="entry name" value="ANK_REPEAT"/>
    <property type="match status" value="4"/>
</dbReference>
<keyword evidence="4 8" id="KW-0040">ANK repeat</keyword>
<sequence>MFGDTREIPAEIEMSSFMERPGNSSETVSYLEVLIEEGRVEELERYLSQHPGCINVPCDYFDNTPLHLAAESGRAECVQLLLNLGARTDVKNADSDTPLHLAAMLKSSECLKILLEAEDIIWQKNMFKCTPLHRAARAGCADSVKLLIGHISRTESLNIEDAVNKPDLCGRTPLHFSAMSRSLDCVKLLVANESSLSPADEYGNTPLHYAAMSGSPDIVKYLIVCGADFLLENKDKLRALDMVLKHVQAGEDLMKEAFDECVTYIGFGDIEISLKILCPGNRNKIAVANTLYTCHKHKKELLLHPLLASFILFEWHKNRKFIWYRFLVYLLYLFVLTIFVSVSANYKARAPLRAITGLLSVHVILFCLLYLLSSQYTWYERVYKILLTAGPPILTLVSVCIPYNSEWCGLAILFSWLSAPLYFSTIQIISQQMEMFRFVTKEIFKHSLALSFVLFGFSITFFVLYRDTDDNFRNLWYSFLYTTLVLLQGEDIGNFAYGGNGTANSTHGEWYTPSFTENIMHMGFAGITASLLFVFLVTIALLNILVALAVKGGDELKEYGKVYHLWCEVQLLYDWHEVKRFFRKDYIKRTCNDFRHQDFFFVREGDVTTISMIKVSSLSERETSPCRCYMN</sequence>
<dbReference type="GO" id="GO:1902495">
    <property type="term" value="C:transmembrane transporter complex"/>
    <property type="evidence" value="ECO:0007669"/>
    <property type="project" value="TreeGrafter"/>
</dbReference>
<dbReference type="InParanoid" id="A0A067R625"/>
<feature type="transmembrane region" description="Helical" evidence="9">
    <location>
        <begin position="448"/>
        <end position="465"/>
    </location>
</feature>
<organism evidence="10 11">
    <name type="scientific">Zootermopsis nevadensis</name>
    <name type="common">Dampwood termite</name>
    <dbReference type="NCBI Taxonomy" id="136037"/>
    <lineage>
        <taxon>Eukaryota</taxon>
        <taxon>Metazoa</taxon>
        <taxon>Ecdysozoa</taxon>
        <taxon>Arthropoda</taxon>
        <taxon>Hexapoda</taxon>
        <taxon>Insecta</taxon>
        <taxon>Pterygota</taxon>
        <taxon>Neoptera</taxon>
        <taxon>Polyneoptera</taxon>
        <taxon>Dictyoptera</taxon>
        <taxon>Blattodea</taxon>
        <taxon>Blattoidea</taxon>
        <taxon>Termitoidae</taxon>
        <taxon>Termopsidae</taxon>
        <taxon>Zootermopsis</taxon>
    </lineage>
</organism>
<evidence type="ECO:0000256" key="6">
    <source>
        <dbReference type="ARBA" id="ARBA00023180"/>
    </source>
</evidence>
<feature type="repeat" description="ANK" evidence="8">
    <location>
        <begin position="94"/>
        <end position="116"/>
    </location>
</feature>
<feature type="repeat" description="ANK" evidence="8">
    <location>
        <begin position="169"/>
        <end position="201"/>
    </location>
</feature>
<evidence type="ECO:0000256" key="5">
    <source>
        <dbReference type="ARBA" id="ARBA00023065"/>
    </source>
</evidence>
<feature type="transmembrane region" description="Helical" evidence="9">
    <location>
        <begin position="352"/>
        <end position="373"/>
    </location>
</feature>
<protein>
    <submittedName>
        <fullName evidence="10">Transient receptor potential channel pyrexia</fullName>
    </submittedName>
</protein>
<keyword evidence="3" id="KW-0677">Repeat</keyword>
<evidence type="ECO:0000256" key="4">
    <source>
        <dbReference type="ARBA" id="ARBA00023043"/>
    </source>
</evidence>
<evidence type="ECO:0000256" key="9">
    <source>
        <dbReference type="SAM" id="Phobius"/>
    </source>
</evidence>
<dbReference type="Gene3D" id="1.25.40.20">
    <property type="entry name" value="Ankyrin repeat-containing domain"/>
    <property type="match status" value="2"/>
</dbReference>
<gene>
    <name evidence="10" type="ORF">L798_12283</name>
</gene>
<dbReference type="AlphaFoldDB" id="A0A067R625"/>
<dbReference type="PANTHER" id="PTHR47143">
    <property type="entry name" value="TRANSIENT RECEPTOR POTENTIAL CATION CHANNEL PROTEIN PAINLESS"/>
    <property type="match status" value="1"/>
</dbReference>
<dbReference type="GO" id="GO:0022857">
    <property type="term" value="F:transmembrane transporter activity"/>
    <property type="evidence" value="ECO:0007669"/>
    <property type="project" value="TreeGrafter"/>
</dbReference>
<feature type="transmembrane region" description="Helical" evidence="9">
    <location>
        <begin position="410"/>
        <end position="428"/>
    </location>
</feature>
<evidence type="ECO:0000256" key="7">
    <source>
        <dbReference type="ARBA" id="ARBA00023303"/>
    </source>
</evidence>
<name>A0A067R625_ZOONE</name>
<evidence type="ECO:0000313" key="11">
    <source>
        <dbReference type="Proteomes" id="UP000027135"/>
    </source>
</evidence>
<dbReference type="Pfam" id="PF12796">
    <property type="entry name" value="Ank_2"/>
    <property type="match status" value="2"/>
</dbReference>
<keyword evidence="2" id="KW-0716">Sensory transduction</keyword>
<accession>A0A067R625</accession>
<dbReference type="Pfam" id="PF13637">
    <property type="entry name" value="Ank_4"/>
    <property type="match status" value="1"/>
</dbReference>
<feature type="repeat" description="ANK" evidence="8">
    <location>
        <begin position="61"/>
        <end position="93"/>
    </location>
</feature>
<dbReference type="STRING" id="136037.A0A067R625"/>